<evidence type="ECO:0000256" key="2">
    <source>
        <dbReference type="ARBA" id="ARBA00004777"/>
    </source>
</evidence>
<dbReference type="RefSeq" id="WP_243658987.1">
    <property type="nucleotide sequence ID" value="NZ_SLXQ01000006.1"/>
</dbReference>
<reference evidence="9 10" key="1">
    <citation type="submission" date="2019-03" db="EMBL/GenBank/DDBJ databases">
        <title>Genomic Encyclopedia of Type Strains, Phase IV (KMG-IV): sequencing the most valuable type-strain genomes for metagenomic binning, comparative biology and taxonomic classification.</title>
        <authorList>
            <person name="Goeker M."/>
        </authorList>
    </citation>
    <scope>NUCLEOTIDE SEQUENCE [LARGE SCALE GENOMIC DNA]</scope>
    <source>
        <strain evidence="9 10">DSM 45765</strain>
    </source>
</reference>
<dbReference type="GO" id="GO:0005829">
    <property type="term" value="C:cytosol"/>
    <property type="evidence" value="ECO:0007669"/>
    <property type="project" value="TreeGrafter"/>
</dbReference>
<dbReference type="UniPathway" id="UPA00193"/>
<evidence type="ECO:0000256" key="4">
    <source>
        <dbReference type="ARBA" id="ARBA00022630"/>
    </source>
</evidence>
<evidence type="ECO:0000256" key="5">
    <source>
        <dbReference type="ARBA" id="ARBA00022827"/>
    </source>
</evidence>
<dbReference type="Gene3D" id="3.20.20.220">
    <property type="match status" value="1"/>
</dbReference>
<dbReference type="InterPro" id="IPR003171">
    <property type="entry name" value="Mehydrof_redctse-like"/>
</dbReference>
<comment type="caution">
    <text evidence="9">The sequence shown here is derived from an EMBL/GenBank/DDBJ whole genome shotgun (WGS) entry which is preliminary data.</text>
</comment>
<organism evidence="9 10">
    <name type="scientific">Tamaricihabitans halophyticus</name>
    <dbReference type="NCBI Taxonomy" id="1262583"/>
    <lineage>
        <taxon>Bacteria</taxon>
        <taxon>Bacillati</taxon>
        <taxon>Actinomycetota</taxon>
        <taxon>Actinomycetes</taxon>
        <taxon>Pseudonocardiales</taxon>
        <taxon>Pseudonocardiaceae</taxon>
        <taxon>Tamaricihabitans</taxon>
    </lineage>
</organism>
<evidence type="ECO:0000256" key="1">
    <source>
        <dbReference type="ARBA" id="ARBA00001974"/>
    </source>
</evidence>
<dbReference type="GO" id="GO:0009086">
    <property type="term" value="P:methionine biosynthetic process"/>
    <property type="evidence" value="ECO:0007669"/>
    <property type="project" value="TreeGrafter"/>
</dbReference>
<dbReference type="AlphaFoldDB" id="A0A4R2QQL2"/>
<comment type="pathway">
    <text evidence="2 8">One-carbon metabolism; tetrahydrofolate interconversion.</text>
</comment>
<accession>A0A4R2QQL2</accession>
<keyword evidence="4 8" id="KW-0285">Flavoprotein</keyword>
<comment type="cofactor">
    <cofactor evidence="1 8">
        <name>FAD</name>
        <dbReference type="ChEBI" id="CHEBI:57692"/>
    </cofactor>
</comment>
<name>A0A4R2QQL2_9PSEU</name>
<evidence type="ECO:0000313" key="9">
    <source>
        <dbReference type="EMBL" id="TCP52042.1"/>
    </source>
</evidence>
<gene>
    <name evidence="9" type="ORF">EV191_106206</name>
</gene>
<keyword evidence="10" id="KW-1185">Reference proteome</keyword>
<evidence type="ECO:0000256" key="3">
    <source>
        <dbReference type="ARBA" id="ARBA00006743"/>
    </source>
</evidence>
<dbReference type="SUPFAM" id="SSF51730">
    <property type="entry name" value="FAD-linked oxidoreductase"/>
    <property type="match status" value="1"/>
</dbReference>
<sequence>MNTQTKQLQQYLATARFEVLPLRGVLDKVADLPPGTTVTVTSSPAKGIEATLATAAALRERGFAAVPHVAARLVADRRHLTDLLDRMAETGLSEMFVVAGDSPEPAGEFADSLALLRGLAELGRKPDRVGITGYPERHALISDGATIAAMSAKAPYADYIASQICFDPHTIANWVKSVRARGVRLPIHLGIPGVVDATKLLRISMKIGLGDSMRFLRKQHGVVGKLLTRFTPEDLCYQLAPYLVDSEYGIAGWHFFTFNEVRKTDQFRTELATRLHEVPA</sequence>
<comment type="catalytic activity">
    <reaction evidence="7">
        <text>(6S)-5-methyl-5,6,7,8-tetrahydrofolate + NAD(+) = (6R)-5,10-methylene-5,6,7,8-tetrahydrofolate + NADH + H(+)</text>
        <dbReference type="Rhea" id="RHEA:19821"/>
        <dbReference type="ChEBI" id="CHEBI:15378"/>
        <dbReference type="ChEBI" id="CHEBI:15636"/>
        <dbReference type="ChEBI" id="CHEBI:18608"/>
        <dbReference type="ChEBI" id="CHEBI:57540"/>
        <dbReference type="ChEBI" id="CHEBI:57945"/>
        <dbReference type="EC" id="1.5.1.54"/>
    </reaction>
    <physiologicalReaction direction="right-to-left" evidence="7">
        <dbReference type="Rhea" id="RHEA:19823"/>
    </physiologicalReaction>
</comment>
<dbReference type="GO" id="GO:0035999">
    <property type="term" value="P:tetrahydrofolate interconversion"/>
    <property type="evidence" value="ECO:0007669"/>
    <property type="project" value="UniProtKB-UniPathway"/>
</dbReference>
<evidence type="ECO:0000256" key="8">
    <source>
        <dbReference type="RuleBase" id="RU003862"/>
    </source>
</evidence>
<evidence type="ECO:0000256" key="7">
    <source>
        <dbReference type="ARBA" id="ARBA00048628"/>
    </source>
</evidence>
<dbReference type="Proteomes" id="UP000294911">
    <property type="component" value="Unassembled WGS sequence"/>
</dbReference>
<evidence type="ECO:0000256" key="6">
    <source>
        <dbReference type="ARBA" id="ARBA00023002"/>
    </source>
</evidence>
<keyword evidence="5 8" id="KW-0274">FAD</keyword>
<evidence type="ECO:0000313" key="10">
    <source>
        <dbReference type="Proteomes" id="UP000294911"/>
    </source>
</evidence>
<dbReference type="Pfam" id="PF02219">
    <property type="entry name" value="MTHFR"/>
    <property type="match status" value="1"/>
</dbReference>
<proteinExistence type="inferred from homology"/>
<comment type="similarity">
    <text evidence="3 8">Belongs to the methylenetetrahydrofolate reductase family.</text>
</comment>
<protein>
    <recommendedName>
        <fullName evidence="8">Methylenetetrahydrofolate reductase</fullName>
    </recommendedName>
</protein>
<dbReference type="PANTHER" id="PTHR45754">
    <property type="entry name" value="METHYLENETETRAHYDROFOLATE REDUCTASE"/>
    <property type="match status" value="1"/>
</dbReference>
<dbReference type="PANTHER" id="PTHR45754:SF3">
    <property type="entry name" value="METHYLENETETRAHYDROFOLATE REDUCTASE (NADPH)"/>
    <property type="match status" value="1"/>
</dbReference>
<dbReference type="GO" id="GO:0106312">
    <property type="term" value="F:methylenetetrahydrofolate reductase (NADH) activity"/>
    <property type="evidence" value="ECO:0007669"/>
    <property type="project" value="UniProtKB-EC"/>
</dbReference>
<keyword evidence="6 8" id="KW-0560">Oxidoreductase</keyword>
<dbReference type="EMBL" id="SLXQ01000006">
    <property type="protein sequence ID" value="TCP52042.1"/>
    <property type="molecule type" value="Genomic_DNA"/>
</dbReference>
<dbReference type="GO" id="GO:0071949">
    <property type="term" value="F:FAD binding"/>
    <property type="evidence" value="ECO:0007669"/>
    <property type="project" value="TreeGrafter"/>
</dbReference>
<dbReference type="InterPro" id="IPR029041">
    <property type="entry name" value="FAD-linked_oxidoreductase-like"/>
</dbReference>